<evidence type="ECO:0000313" key="2">
    <source>
        <dbReference type="EMBL" id="EAU66357.1"/>
    </source>
</evidence>
<reference evidence="2 3" key="1">
    <citation type="submission" date="2006-04" db="EMBL/GenBank/DDBJ databases">
        <authorList>
            <person name="Nierman W.C."/>
        </authorList>
    </citation>
    <scope>NUCLEOTIDE SEQUENCE [LARGE SCALE GENOMIC DNA]</scope>
    <source>
        <strain evidence="2 3">DW4/3-1</strain>
    </source>
</reference>
<feature type="region of interest" description="Disordered" evidence="1">
    <location>
        <begin position="99"/>
        <end position="137"/>
    </location>
</feature>
<evidence type="ECO:0000256" key="1">
    <source>
        <dbReference type="SAM" id="MobiDB-lite"/>
    </source>
</evidence>
<name>Q091G2_STIAD</name>
<dbReference type="EMBL" id="AAMD01000057">
    <property type="protein sequence ID" value="EAU66357.1"/>
    <property type="molecule type" value="Genomic_DNA"/>
</dbReference>
<evidence type="ECO:0000313" key="3">
    <source>
        <dbReference type="Proteomes" id="UP000032702"/>
    </source>
</evidence>
<comment type="caution">
    <text evidence="2">The sequence shown here is derived from an EMBL/GenBank/DDBJ whole genome shotgun (WGS) entry which is preliminary data.</text>
</comment>
<gene>
    <name evidence="2" type="ORF">STIAU_1064</name>
</gene>
<feature type="compositionally biased region" description="Polar residues" evidence="1">
    <location>
        <begin position="99"/>
        <end position="112"/>
    </location>
</feature>
<dbReference type="AlphaFoldDB" id="Q091G2"/>
<protein>
    <submittedName>
        <fullName evidence="2">Uncharacterized protein</fullName>
    </submittedName>
</protein>
<accession>Q091G2</accession>
<organism evidence="2 3">
    <name type="scientific">Stigmatella aurantiaca (strain DW4/3-1)</name>
    <dbReference type="NCBI Taxonomy" id="378806"/>
    <lineage>
        <taxon>Bacteria</taxon>
        <taxon>Pseudomonadati</taxon>
        <taxon>Myxococcota</taxon>
        <taxon>Myxococcia</taxon>
        <taxon>Myxococcales</taxon>
        <taxon>Cystobacterineae</taxon>
        <taxon>Archangiaceae</taxon>
        <taxon>Stigmatella</taxon>
    </lineage>
</organism>
<dbReference type="Proteomes" id="UP000032702">
    <property type="component" value="Unassembled WGS sequence"/>
</dbReference>
<sequence length="429" mass="47182">MAPVRVCHASFVQNSKDFCGAPRGPRYPPPAFLYSAAKSWDFRALHCPARPPLLPAWMRFLRRSRSAGCVYGFAGTRPPVRRLRLAVFFAAMRFLPENENPSESGGNVNSGPQGVGLPRAGRSGNRSPSGPFSEGSVAELGPNGGVVRGLLALALFPVDLRLHQPLHQRRGGEDVIDAHTQVLGERQAPVIPPAELLLHAGVQLAERVRQPEGTHLLQRVALLQREERLPLPDRRVVHIDGLGGHVPVPTQHQRLIRRVPRLQVAPQPRVPFQLVHVGGRVHRLSVGHIGAHHANPAHRRRDEPRMGVLHPIRQAQHHVRGLCLREDGHPVVGLLPVRDGVVARLADRFRGEVRIHALQLLEAEDVRLVGLQPVQQALLPRPDRVHIPAGDFHRAPPSHVAHAPSTLFPAGPCLGRHTFPARPRDLPLA</sequence>
<proteinExistence type="predicted"/>